<reference evidence="19 20" key="1">
    <citation type="submission" date="2012-08" db="EMBL/GenBank/DDBJ databases">
        <title>Whole genome shotgun sequence of Austwickia chelonae NBRC 105200.</title>
        <authorList>
            <person name="Yoshida I."/>
            <person name="Hosoyama A."/>
            <person name="Tsuchikane K."/>
            <person name="Katsumata H."/>
            <person name="Ando Y."/>
            <person name="Ohji S."/>
            <person name="Hamada M."/>
            <person name="Tamura T."/>
            <person name="Yamazoe A."/>
            <person name="Yamazaki S."/>
            <person name="Fujita N."/>
        </authorList>
    </citation>
    <scope>NUCLEOTIDE SEQUENCE [LARGE SCALE GENOMIC DNA]</scope>
    <source>
        <strain evidence="19 20">NBRC 105200</strain>
    </source>
</reference>
<dbReference type="GO" id="GO:0032299">
    <property type="term" value="C:ribonuclease H2 complex"/>
    <property type="evidence" value="ECO:0007669"/>
    <property type="project" value="TreeGrafter"/>
</dbReference>
<dbReference type="PROSITE" id="PS51975">
    <property type="entry name" value="RNASE_H_2"/>
    <property type="match status" value="1"/>
</dbReference>
<evidence type="ECO:0000256" key="3">
    <source>
        <dbReference type="ARBA" id="ARBA00004065"/>
    </source>
</evidence>
<evidence type="ECO:0000256" key="12">
    <source>
        <dbReference type="ARBA" id="ARBA00022801"/>
    </source>
</evidence>
<keyword evidence="20" id="KW-1185">Reference proteome</keyword>
<evidence type="ECO:0000256" key="11">
    <source>
        <dbReference type="ARBA" id="ARBA00022759"/>
    </source>
</evidence>
<dbReference type="Gene3D" id="3.30.420.10">
    <property type="entry name" value="Ribonuclease H-like superfamily/Ribonuclease H"/>
    <property type="match status" value="1"/>
</dbReference>
<keyword evidence="11 14" id="KW-0255">Endonuclease</keyword>
<comment type="cofactor">
    <cofactor evidence="14 15">
        <name>Mn(2+)</name>
        <dbReference type="ChEBI" id="CHEBI:29035"/>
    </cofactor>
    <cofactor evidence="14 15">
        <name>Mg(2+)</name>
        <dbReference type="ChEBI" id="CHEBI:18420"/>
    </cofactor>
    <text evidence="14 15">Manganese or magnesium. Binds 1 divalent metal ion per monomer in the absence of substrate. May bind a second metal ion after substrate binding.</text>
</comment>
<dbReference type="InterPro" id="IPR012337">
    <property type="entry name" value="RNaseH-like_sf"/>
</dbReference>
<comment type="function">
    <text evidence="3 14 16">Endonuclease that specifically degrades the RNA of RNA-DNA hybrids.</text>
</comment>
<keyword evidence="8 14" id="KW-0963">Cytoplasm</keyword>
<dbReference type="InterPro" id="IPR001352">
    <property type="entry name" value="RNase_HII/HIII"/>
</dbReference>
<evidence type="ECO:0000256" key="13">
    <source>
        <dbReference type="ARBA" id="ARBA00023211"/>
    </source>
</evidence>
<dbReference type="EC" id="3.1.26.4" evidence="6 14"/>
<evidence type="ECO:0000313" key="19">
    <source>
        <dbReference type="EMBL" id="GAB76561.1"/>
    </source>
</evidence>
<dbReference type="SUPFAM" id="SSF53098">
    <property type="entry name" value="Ribonuclease H-like"/>
    <property type="match status" value="1"/>
</dbReference>
<feature type="binding site" evidence="14 15">
    <location>
        <position position="52"/>
    </location>
    <ligand>
        <name>a divalent metal cation</name>
        <dbReference type="ChEBI" id="CHEBI:60240"/>
    </ligand>
</feature>
<dbReference type="OrthoDB" id="9803420at2"/>
<evidence type="ECO:0000256" key="4">
    <source>
        <dbReference type="ARBA" id="ARBA00004496"/>
    </source>
</evidence>
<comment type="catalytic activity">
    <reaction evidence="1 14 15 16">
        <text>Endonucleolytic cleavage to 5'-phosphomonoester.</text>
        <dbReference type="EC" id="3.1.26.4"/>
    </reaction>
</comment>
<comment type="cofactor">
    <cofactor evidence="2">
        <name>Mg(2+)</name>
        <dbReference type="ChEBI" id="CHEBI:18420"/>
    </cofactor>
</comment>
<feature type="binding site" evidence="14 15">
    <location>
        <position position="145"/>
    </location>
    <ligand>
        <name>a divalent metal cation</name>
        <dbReference type="ChEBI" id="CHEBI:60240"/>
    </ligand>
</feature>
<evidence type="ECO:0000256" key="8">
    <source>
        <dbReference type="ARBA" id="ARBA00022490"/>
    </source>
</evidence>
<keyword evidence="12 14" id="KW-0378">Hydrolase</keyword>
<dbReference type="GO" id="GO:0030145">
    <property type="term" value="F:manganese ion binding"/>
    <property type="evidence" value="ECO:0007669"/>
    <property type="project" value="UniProtKB-UniRule"/>
</dbReference>
<dbReference type="AlphaFoldDB" id="K6UKN9"/>
<gene>
    <name evidence="14 19" type="primary">rnhB</name>
    <name evidence="19" type="ORF">AUCHE_01_01230</name>
</gene>
<evidence type="ECO:0000256" key="15">
    <source>
        <dbReference type="PROSITE-ProRule" id="PRU01319"/>
    </source>
</evidence>
<dbReference type="GO" id="GO:0003723">
    <property type="term" value="F:RNA binding"/>
    <property type="evidence" value="ECO:0007669"/>
    <property type="project" value="UniProtKB-UniRule"/>
</dbReference>
<dbReference type="Proteomes" id="UP000008495">
    <property type="component" value="Unassembled WGS sequence"/>
</dbReference>
<dbReference type="eggNOG" id="COG0164">
    <property type="taxonomic scope" value="Bacteria"/>
</dbReference>
<feature type="binding site" evidence="14 15">
    <location>
        <position position="51"/>
    </location>
    <ligand>
        <name>a divalent metal cation</name>
        <dbReference type="ChEBI" id="CHEBI:60240"/>
    </ligand>
</feature>
<evidence type="ECO:0000256" key="6">
    <source>
        <dbReference type="ARBA" id="ARBA00012180"/>
    </source>
</evidence>
<dbReference type="GO" id="GO:0005737">
    <property type="term" value="C:cytoplasm"/>
    <property type="evidence" value="ECO:0007669"/>
    <property type="project" value="UniProtKB-SubCell"/>
</dbReference>
<dbReference type="InterPro" id="IPR036397">
    <property type="entry name" value="RNaseH_sf"/>
</dbReference>
<dbReference type="PANTHER" id="PTHR10954">
    <property type="entry name" value="RIBONUCLEASE H2 SUBUNIT A"/>
    <property type="match status" value="1"/>
</dbReference>
<dbReference type="GO" id="GO:0004523">
    <property type="term" value="F:RNA-DNA hybrid ribonuclease activity"/>
    <property type="evidence" value="ECO:0007669"/>
    <property type="project" value="UniProtKB-UniRule"/>
</dbReference>
<evidence type="ECO:0000259" key="18">
    <source>
        <dbReference type="PROSITE" id="PS51975"/>
    </source>
</evidence>
<dbReference type="GO" id="GO:0043137">
    <property type="term" value="P:DNA replication, removal of RNA primer"/>
    <property type="evidence" value="ECO:0007669"/>
    <property type="project" value="TreeGrafter"/>
</dbReference>
<feature type="domain" description="RNase H type-2" evidence="18">
    <location>
        <begin position="45"/>
        <end position="252"/>
    </location>
</feature>
<dbReference type="Pfam" id="PF01351">
    <property type="entry name" value="RNase_HII"/>
    <property type="match status" value="1"/>
</dbReference>
<evidence type="ECO:0000256" key="7">
    <source>
        <dbReference type="ARBA" id="ARBA00019179"/>
    </source>
</evidence>
<comment type="similarity">
    <text evidence="5 14 16">Belongs to the RNase HII family.</text>
</comment>
<sequence length="289" mass="30700">MSDPVDAGEPGEALPVRPRTRRRHSASRAAPNLRLERALQRQGYRMIAGMDEVGRGALAGPVSVGVVCLGPSEGSAPSGVRDSKLLTAAARESLVDPIRRWAAGWGVGHAFPEEIDALGITGALRLAGRRAVENCGIRPDLIILDGKYDWFTDPATVGLLGMTDEAGPQPPVQTRVKADMTCSSVAAASVLAKVERDAMMVVEAERYPGYGWEGNKGYGSAAHLEALRGKGPSEWHRRSWNLDGAMESQVVSREFVSPTTRHGVAGEAMTDLPSGMGHDGNVEVAVDGR</sequence>
<evidence type="ECO:0000256" key="16">
    <source>
        <dbReference type="RuleBase" id="RU003515"/>
    </source>
</evidence>
<evidence type="ECO:0000256" key="5">
    <source>
        <dbReference type="ARBA" id="ARBA00007383"/>
    </source>
</evidence>
<keyword evidence="13 14" id="KW-0464">Manganese</keyword>
<organism evidence="19 20">
    <name type="scientific">Austwickia chelonae NBRC 105200</name>
    <dbReference type="NCBI Taxonomy" id="1184607"/>
    <lineage>
        <taxon>Bacteria</taxon>
        <taxon>Bacillati</taxon>
        <taxon>Actinomycetota</taxon>
        <taxon>Actinomycetes</taxon>
        <taxon>Micrococcales</taxon>
        <taxon>Dermatophilaceae</taxon>
        <taxon>Austwickia</taxon>
    </lineage>
</organism>
<dbReference type="InterPro" id="IPR024567">
    <property type="entry name" value="RNase_HII/HIII_dom"/>
</dbReference>
<name>K6UKN9_9MICO</name>
<evidence type="ECO:0000256" key="10">
    <source>
        <dbReference type="ARBA" id="ARBA00022723"/>
    </source>
</evidence>
<protein>
    <recommendedName>
        <fullName evidence="7 14">Ribonuclease HII</fullName>
        <shortName evidence="14">RNase HII</shortName>
        <ecNumber evidence="6 14">3.1.26.4</ecNumber>
    </recommendedName>
</protein>
<dbReference type="PANTHER" id="PTHR10954:SF18">
    <property type="entry name" value="RIBONUCLEASE HII"/>
    <property type="match status" value="1"/>
</dbReference>
<dbReference type="RefSeq" id="WP_006501311.1">
    <property type="nucleotide sequence ID" value="NZ_BAGZ01000001.1"/>
</dbReference>
<dbReference type="GO" id="GO:0006298">
    <property type="term" value="P:mismatch repair"/>
    <property type="evidence" value="ECO:0007669"/>
    <property type="project" value="TreeGrafter"/>
</dbReference>
<dbReference type="InterPro" id="IPR022898">
    <property type="entry name" value="RNase_HII"/>
</dbReference>
<evidence type="ECO:0000256" key="9">
    <source>
        <dbReference type="ARBA" id="ARBA00022722"/>
    </source>
</evidence>
<comment type="subcellular location">
    <subcellularLocation>
        <location evidence="4 14">Cytoplasm</location>
    </subcellularLocation>
</comment>
<evidence type="ECO:0000256" key="17">
    <source>
        <dbReference type="SAM" id="MobiDB-lite"/>
    </source>
</evidence>
<evidence type="ECO:0000256" key="1">
    <source>
        <dbReference type="ARBA" id="ARBA00000077"/>
    </source>
</evidence>
<dbReference type="HAMAP" id="MF_00052_B">
    <property type="entry name" value="RNase_HII_B"/>
    <property type="match status" value="1"/>
</dbReference>
<dbReference type="STRING" id="100225.SAMN05421595_1690"/>
<proteinExistence type="inferred from homology"/>
<evidence type="ECO:0000313" key="20">
    <source>
        <dbReference type="Proteomes" id="UP000008495"/>
    </source>
</evidence>
<evidence type="ECO:0000256" key="14">
    <source>
        <dbReference type="HAMAP-Rule" id="MF_00052"/>
    </source>
</evidence>
<evidence type="ECO:0000256" key="2">
    <source>
        <dbReference type="ARBA" id="ARBA00001946"/>
    </source>
</evidence>
<keyword evidence="10 14" id="KW-0479">Metal-binding</keyword>
<comment type="caution">
    <text evidence="19">The sequence shown here is derived from an EMBL/GenBank/DDBJ whole genome shotgun (WGS) entry which is preliminary data.</text>
</comment>
<accession>K6UKN9</accession>
<dbReference type="NCBIfam" id="NF000595">
    <property type="entry name" value="PRK00015.1-3"/>
    <property type="match status" value="1"/>
</dbReference>
<dbReference type="CDD" id="cd07182">
    <property type="entry name" value="RNase_HII_bacteria_HII_like"/>
    <property type="match status" value="1"/>
</dbReference>
<feature type="region of interest" description="Disordered" evidence="17">
    <location>
        <begin position="1"/>
        <end position="30"/>
    </location>
</feature>
<keyword evidence="9 14" id="KW-0540">Nuclease</keyword>
<dbReference type="EMBL" id="BAGZ01000001">
    <property type="protein sequence ID" value="GAB76561.1"/>
    <property type="molecule type" value="Genomic_DNA"/>
</dbReference>